<evidence type="ECO:0000256" key="4">
    <source>
        <dbReference type="ARBA" id="ARBA00022605"/>
    </source>
</evidence>
<name>A0A1U7NHP1_9FIRM</name>
<dbReference type="RefSeq" id="WP_075818355.1">
    <property type="nucleotide sequence ID" value="NZ_CAJUTZ010000002.1"/>
</dbReference>
<dbReference type="FunFam" id="1.10.40.30:FF:000001">
    <property type="entry name" value="Argininosuccinate lyase"/>
    <property type="match status" value="1"/>
</dbReference>
<dbReference type="GeneID" id="82202269"/>
<comment type="pathway">
    <text evidence="1 6">Amino-acid biosynthesis; L-arginine biosynthesis; L-arginine from L-ornithine and carbamoyl phosphate: step 3/3.</text>
</comment>
<dbReference type="InterPro" id="IPR022761">
    <property type="entry name" value="Fumarate_lyase_N"/>
</dbReference>
<keyword evidence="6" id="KW-0963">Cytoplasm</keyword>
<dbReference type="PANTHER" id="PTHR43814">
    <property type="entry name" value="ARGININOSUCCINATE LYASE"/>
    <property type="match status" value="1"/>
</dbReference>
<evidence type="ECO:0000256" key="2">
    <source>
        <dbReference type="ARBA" id="ARBA00012338"/>
    </source>
</evidence>
<dbReference type="Gene3D" id="1.10.275.10">
    <property type="entry name" value="Fumarase/aspartase (N-terminal domain)"/>
    <property type="match status" value="1"/>
</dbReference>
<dbReference type="Pfam" id="PF00206">
    <property type="entry name" value="Lyase_1"/>
    <property type="match status" value="1"/>
</dbReference>
<dbReference type="InterPro" id="IPR000362">
    <property type="entry name" value="Fumarate_lyase_fam"/>
</dbReference>
<dbReference type="SUPFAM" id="SSF48557">
    <property type="entry name" value="L-aspartase-like"/>
    <property type="match status" value="1"/>
</dbReference>
<evidence type="ECO:0000313" key="9">
    <source>
        <dbReference type="EMBL" id="OLU41400.1"/>
    </source>
</evidence>
<dbReference type="PANTHER" id="PTHR43814:SF1">
    <property type="entry name" value="ARGININOSUCCINATE LYASE"/>
    <property type="match status" value="1"/>
</dbReference>
<dbReference type="InterPro" id="IPR024083">
    <property type="entry name" value="Fumarase/histidase_N"/>
</dbReference>
<evidence type="ECO:0000259" key="7">
    <source>
        <dbReference type="Pfam" id="PF00206"/>
    </source>
</evidence>
<comment type="similarity">
    <text evidence="6">Belongs to the lyase 1 family. Argininosuccinate lyase subfamily.</text>
</comment>
<dbReference type="InterPro" id="IPR009049">
    <property type="entry name" value="Argininosuccinate_lyase"/>
</dbReference>
<evidence type="ECO:0000256" key="6">
    <source>
        <dbReference type="HAMAP-Rule" id="MF_00006"/>
    </source>
</evidence>
<dbReference type="NCBIfam" id="TIGR00838">
    <property type="entry name" value="argH"/>
    <property type="match status" value="1"/>
</dbReference>
<dbReference type="OrthoDB" id="9769623at2"/>
<dbReference type="PRINTS" id="PR00149">
    <property type="entry name" value="FUMRATELYASE"/>
</dbReference>
<dbReference type="InterPro" id="IPR008948">
    <property type="entry name" value="L-Aspartase-like"/>
</dbReference>
<proteinExistence type="inferred from homology"/>
<feature type="domain" description="Argininosuccinate lyase C-terminal" evidence="8">
    <location>
        <begin position="364"/>
        <end position="431"/>
    </location>
</feature>
<dbReference type="EC" id="4.3.2.1" evidence="2 6"/>
<dbReference type="InterPro" id="IPR029419">
    <property type="entry name" value="Arg_succ_lyase_C"/>
</dbReference>
<comment type="catalytic activity">
    <reaction evidence="6">
        <text>2-(N(omega)-L-arginino)succinate = fumarate + L-arginine</text>
        <dbReference type="Rhea" id="RHEA:24020"/>
        <dbReference type="ChEBI" id="CHEBI:29806"/>
        <dbReference type="ChEBI" id="CHEBI:32682"/>
        <dbReference type="ChEBI" id="CHEBI:57472"/>
        <dbReference type="EC" id="4.3.2.1"/>
    </reaction>
</comment>
<comment type="caution">
    <text evidence="9">The sequence shown here is derived from an EMBL/GenBank/DDBJ whole genome shotgun (WGS) entry which is preliminary data.</text>
</comment>
<dbReference type="GO" id="GO:0004056">
    <property type="term" value="F:argininosuccinate lyase activity"/>
    <property type="evidence" value="ECO:0007669"/>
    <property type="project" value="UniProtKB-UniRule"/>
</dbReference>
<dbReference type="HAMAP" id="MF_00006">
    <property type="entry name" value="Arg_succ_lyase"/>
    <property type="match status" value="1"/>
</dbReference>
<gene>
    <name evidence="6" type="primary">argH</name>
    <name evidence="9" type="ORF">BO222_03405</name>
</gene>
<evidence type="ECO:0000256" key="3">
    <source>
        <dbReference type="ARBA" id="ARBA00022571"/>
    </source>
</evidence>
<dbReference type="InterPro" id="IPR020557">
    <property type="entry name" value="Fumarate_lyase_CS"/>
</dbReference>
<evidence type="ECO:0000256" key="1">
    <source>
        <dbReference type="ARBA" id="ARBA00004941"/>
    </source>
</evidence>
<comment type="subcellular location">
    <subcellularLocation>
        <location evidence="6">Cytoplasm</location>
    </subcellularLocation>
</comment>
<sequence>MAKLWAGRFSKNTDETVNAFNASILFDQRLYPQDIEGSLAHSEMLARQGIISLEDKEAIHQGLKEIKEALDQKQIVLDQRYEDIHMAIEQILTEKIGDAGKRLHTGRSRNDQVALDVRLYVRKELLEVSELLKELLRTLVQIAKENTHTILPGYTHLQRAQPISFGHEMMAYANMIRRDVKRIHNTLEVMDECPLGSGALAGTTYPLDRELSASLLGFSKACDNSLDGVSDRDYCLEAMSDLSILMMHLSRLSEEVIAWCSWEFKFIELDDAFATGSSIMPQKKNPDICELIRGKTGRVYGDLMQLLTTMKGIPLAYNKDMQEDKESVFDAFDTVKICLQVLIPMLETMQVLDENMKNAAMKGFINATDMADYLTRKGMPFRDAYKITGQLVAKALEKKQGLNELSLDELKEYSDLFEDDVYDAIDLLTCLNARLTKGGPSPAEVSRQIKVMEEFIDSL</sequence>
<dbReference type="Pfam" id="PF14698">
    <property type="entry name" value="ASL_C2"/>
    <property type="match status" value="1"/>
</dbReference>
<protein>
    <recommendedName>
        <fullName evidence="2 6">Argininosuccinate lyase</fullName>
        <shortName evidence="6">ASAL</shortName>
        <ecNumber evidence="2 6">4.3.2.1</ecNumber>
    </recommendedName>
    <alternativeName>
        <fullName evidence="6">Arginosuccinase</fullName>
    </alternativeName>
</protein>
<dbReference type="EMBL" id="MPJW01000086">
    <property type="protein sequence ID" value="OLU41400.1"/>
    <property type="molecule type" value="Genomic_DNA"/>
</dbReference>
<dbReference type="UniPathway" id="UPA00068">
    <property type="reaction ID" value="UER00114"/>
</dbReference>
<dbReference type="GO" id="GO:0042450">
    <property type="term" value="P:L-arginine biosynthetic process via ornithine"/>
    <property type="evidence" value="ECO:0007669"/>
    <property type="project" value="UniProtKB-UniRule"/>
</dbReference>
<dbReference type="PRINTS" id="PR00145">
    <property type="entry name" value="ARGSUCLYASE"/>
</dbReference>
<evidence type="ECO:0000313" key="10">
    <source>
        <dbReference type="Proteomes" id="UP000186341"/>
    </source>
</evidence>
<keyword evidence="3 6" id="KW-0055">Arginine biosynthesis</keyword>
<evidence type="ECO:0000256" key="5">
    <source>
        <dbReference type="ARBA" id="ARBA00023239"/>
    </source>
</evidence>
<keyword evidence="4 6" id="KW-0028">Amino-acid biosynthesis</keyword>
<reference evidence="9 10" key="1">
    <citation type="submission" date="2016-11" db="EMBL/GenBank/DDBJ databases">
        <title>Description of two novel members of the family Erysipelotrichaceae: Ileibacterium lipovorans gen. nov., sp. nov. and Dubosiella newyorkensis, gen. nov., sp. nov.</title>
        <authorList>
            <person name="Cox L.M."/>
            <person name="Sohn J."/>
            <person name="Tyrrell K.L."/>
            <person name="Citron D.M."/>
            <person name="Lawson P.A."/>
            <person name="Patel N.B."/>
            <person name="Iizumi T."/>
            <person name="Perez-Perez G.I."/>
            <person name="Goldstein E.J."/>
            <person name="Blaser M.J."/>
        </authorList>
    </citation>
    <scope>NUCLEOTIDE SEQUENCE [LARGE SCALE GENOMIC DNA]</scope>
    <source>
        <strain evidence="9 10">NYU-BL-A3</strain>
    </source>
</reference>
<accession>A0A1U7NHP1</accession>
<evidence type="ECO:0000259" key="8">
    <source>
        <dbReference type="Pfam" id="PF14698"/>
    </source>
</evidence>
<dbReference type="FunFam" id="1.10.275.10:FF:000002">
    <property type="entry name" value="Argininosuccinate lyase"/>
    <property type="match status" value="1"/>
</dbReference>
<organism evidence="9 10">
    <name type="scientific">Ileibacterium valens</name>
    <dbReference type="NCBI Taxonomy" id="1862668"/>
    <lineage>
        <taxon>Bacteria</taxon>
        <taxon>Bacillati</taxon>
        <taxon>Bacillota</taxon>
        <taxon>Erysipelotrichia</taxon>
        <taxon>Erysipelotrichales</taxon>
        <taxon>Erysipelotrichaceae</taxon>
        <taxon>Ileibacterium</taxon>
    </lineage>
</organism>
<feature type="domain" description="Fumarate lyase N-terminal" evidence="7">
    <location>
        <begin position="7"/>
        <end position="301"/>
    </location>
</feature>
<dbReference type="FunFam" id="1.20.200.10:FF:000015">
    <property type="entry name" value="argininosuccinate lyase isoform X2"/>
    <property type="match status" value="1"/>
</dbReference>
<keyword evidence="5 6" id="KW-0456">Lyase</keyword>
<dbReference type="Gene3D" id="1.10.40.30">
    <property type="entry name" value="Fumarase/aspartase (C-terminal domain)"/>
    <property type="match status" value="1"/>
</dbReference>
<dbReference type="AlphaFoldDB" id="A0A1U7NHP1"/>
<dbReference type="Proteomes" id="UP000186341">
    <property type="component" value="Unassembled WGS sequence"/>
</dbReference>
<dbReference type="GO" id="GO:0005829">
    <property type="term" value="C:cytosol"/>
    <property type="evidence" value="ECO:0007669"/>
    <property type="project" value="TreeGrafter"/>
</dbReference>
<dbReference type="Gene3D" id="1.20.200.10">
    <property type="entry name" value="Fumarase/aspartase (Central domain)"/>
    <property type="match status" value="1"/>
</dbReference>
<dbReference type="CDD" id="cd01359">
    <property type="entry name" value="Argininosuccinate_lyase"/>
    <property type="match status" value="1"/>
</dbReference>
<keyword evidence="10" id="KW-1185">Reference proteome</keyword>
<dbReference type="PROSITE" id="PS00163">
    <property type="entry name" value="FUMARATE_LYASES"/>
    <property type="match status" value="1"/>
</dbReference>